<gene>
    <name evidence="3" type="primary">mobF_2</name>
    <name evidence="3" type="ORF">GCM10022287_28800</name>
</gene>
<proteinExistence type="predicted"/>
<feature type="region of interest" description="Disordered" evidence="1">
    <location>
        <begin position="1111"/>
        <end position="1146"/>
    </location>
</feature>
<evidence type="ECO:0000313" key="3">
    <source>
        <dbReference type="EMBL" id="GAA4178458.1"/>
    </source>
</evidence>
<sequence>MTYWGGLMHGGVILFRGSGTDARRYLESDRSQADDYYLEGGTALAEFSAVDGEGRVVGEVGLTPDEYAQWVDWVNPLTGESMGTPRLPGKGRRGSPRFAEMVVNVPKSLSIAAALHPEVSEALDAAQRDTVAVIRSWLGQHSVTRVGPRGKQEVVPVEQLETVAVSHKTSRAGDPHRHIHFQVGTRVWAAGAWRGLDTAALFKQQGAIRTLGTAALAAHPQLAAVLDAHGLTLDPVTGEVAELQPFNPVMSKRAAQVARNLAMFETQWEQAHPGEEPGPVVRARLQAKAWDHERPSKKPSQLGSEAGWLRELEDAGYTPNLARVAVHALGSLEDLSVQQLASRALDRCAAGASTWTLHDIHEKVTCLATEAGVRATPAELREFVRITTKLAADDCLSVLPPGTPAPEHVAHLTSLHVAAVETELRDRLQHLADASTGTATPAERGPGLDDEQAEAAAAVASTSALVVVEGAAGAGKTTMLGMAIRTAEREGRPVRVVTPTKKAADVAAQELGVPTGSVAALVHAHGYRWNADGVWARLVPGEADPETGTTYDGPSREARLTRGERIVVDEAGMLDQDTALALLTVVEESGATLALVGDRAQLAAVGRGGVLDIAASLTPGRVEMTGVHRFTDPEYAALSLELREARNPALIFDRLQTLGLIRLHDDEEALRDAVAGQYRDGAAVTAATNDETRELNERIRAQFVLDGVVDDARTTFGSDGLPIGAGDLIQTRRNDAEFGVTNRQTFTVQHVGEDGALWVAPIDGRKHHNTVRLPAEYVAEHTHLAYAATGYGVQGVTAPCSHTVLSEAVDAAGVYVGLTRGKEANALHFVAADADDAREQFTNALTRDRADRGLEKATQQAAAAVAGLTGSGPVRFVNVERARLTQFIEQAEQHALALECALSELSRLGQEQHAEAESRQSIVAAAEAQAEKIRAEIVAPLIREAADDGAAFLAARELMWAASETRRNSRGLRGRSAARALARASEEAQNVEQSVRQRWGELPQTRHGVPVWAQNVAHQAAETDPTVVDAREQLAEARAARQDLATRQVRERAALRRQLLGDRAPSAVEATVLRLRQQSEAARTDLARIEALPMDEAVEFIQARTEQEQALREAAKQARAERQARAAAALEPPRQSPGAPDRGLER</sequence>
<organism evidence="3 4">
    <name type="scientific">Gryllotalpicola koreensis</name>
    <dbReference type="NCBI Taxonomy" id="993086"/>
    <lineage>
        <taxon>Bacteria</taxon>
        <taxon>Bacillati</taxon>
        <taxon>Actinomycetota</taxon>
        <taxon>Actinomycetes</taxon>
        <taxon>Micrococcales</taxon>
        <taxon>Microbacteriaceae</taxon>
        <taxon>Gryllotalpicola</taxon>
    </lineage>
</organism>
<dbReference type="Gene3D" id="2.30.30.940">
    <property type="match status" value="1"/>
</dbReference>
<name>A0ABP8A5W1_9MICO</name>
<dbReference type="SUPFAM" id="SSF55464">
    <property type="entry name" value="Origin of replication-binding domain, RBD-like"/>
    <property type="match status" value="1"/>
</dbReference>
<dbReference type="EMBL" id="BAABBW010000004">
    <property type="protein sequence ID" value="GAA4178458.1"/>
    <property type="molecule type" value="Genomic_DNA"/>
</dbReference>
<dbReference type="NCBIfam" id="NF041492">
    <property type="entry name" value="MobF"/>
    <property type="match status" value="1"/>
</dbReference>
<evidence type="ECO:0000256" key="1">
    <source>
        <dbReference type="SAM" id="MobiDB-lite"/>
    </source>
</evidence>
<evidence type="ECO:0000313" key="4">
    <source>
        <dbReference type="Proteomes" id="UP001501079"/>
    </source>
</evidence>
<dbReference type="RefSeq" id="WP_344755614.1">
    <property type="nucleotide sequence ID" value="NZ_BAABBW010000004.1"/>
</dbReference>
<dbReference type="SUPFAM" id="SSF52540">
    <property type="entry name" value="P-loop containing nucleoside triphosphate hydrolases"/>
    <property type="match status" value="2"/>
</dbReference>
<dbReference type="Proteomes" id="UP001501079">
    <property type="component" value="Unassembled WGS sequence"/>
</dbReference>
<dbReference type="Gene3D" id="3.40.50.300">
    <property type="entry name" value="P-loop containing nucleotide triphosphate hydrolases"/>
    <property type="match status" value="2"/>
</dbReference>
<keyword evidence="4" id="KW-1185">Reference proteome</keyword>
<evidence type="ECO:0000259" key="2">
    <source>
        <dbReference type="Pfam" id="PF08751"/>
    </source>
</evidence>
<dbReference type="Pfam" id="PF13604">
    <property type="entry name" value="AAA_30"/>
    <property type="match status" value="1"/>
</dbReference>
<feature type="compositionally biased region" description="Basic and acidic residues" evidence="1">
    <location>
        <begin position="1111"/>
        <end position="1124"/>
    </location>
</feature>
<feature type="domain" description="TrwC relaxase" evidence="2">
    <location>
        <begin position="21"/>
        <end position="311"/>
    </location>
</feature>
<dbReference type="InterPro" id="IPR027417">
    <property type="entry name" value="P-loop_NTPase"/>
</dbReference>
<protein>
    <submittedName>
        <fullName evidence="3">MobF family relaxase</fullName>
    </submittedName>
</protein>
<reference evidence="4" key="1">
    <citation type="journal article" date="2019" name="Int. J. Syst. Evol. Microbiol.">
        <title>The Global Catalogue of Microorganisms (GCM) 10K type strain sequencing project: providing services to taxonomists for standard genome sequencing and annotation.</title>
        <authorList>
            <consortium name="The Broad Institute Genomics Platform"/>
            <consortium name="The Broad Institute Genome Sequencing Center for Infectious Disease"/>
            <person name="Wu L."/>
            <person name="Ma J."/>
        </authorList>
    </citation>
    <scope>NUCLEOTIDE SEQUENCE [LARGE SCALE GENOMIC DNA]</scope>
    <source>
        <strain evidence="4">JCM 17591</strain>
    </source>
</reference>
<dbReference type="InterPro" id="IPR014862">
    <property type="entry name" value="TrwC"/>
</dbReference>
<accession>A0ABP8A5W1</accession>
<comment type="caution">
    <text evidence="3">The sequence shown here is derived from an EMBL/GenBank/DDBJ whole genome shotgun (WGS) entry which is preliminary data.</text>
</comment>
<dbReference type="Pfam" id="PF08751">
    <property type="entry name" value="TrwC"/>
    <property type="match status" value="1"/>
</dbReference>